<accession>A0A2T0R4K5</accession>
<dbReference type="OrthoDB" id="3698654at2"/>
<organism evidence="2 3">
    <name type="scientific">Kineococcus rhizosphaerae</name>
    <dbReference type="NCBI Taxonomy" id="559628"/>
    <lineage>
        <taxon>Bacteria</taxon>
        <taxon>Bacillati</taxon>
        <taxon>Actinomycetota</taxon>
        <taxon>Actinomycetes</taxon>
        <taxon>Kineosporiales</taxon>
        <taxon>Kineosporiaceae</taxon>
        <taxon>Kineococcus</taxon>
    </lineage>
</organism>
<gene>
    <name evidence="2" type="ORF">CLV37_105177</name>
</gene>
<proteinExistence type="predicted"/>
<evidence type="ECO:0000259" key="1">
    <source>
        <dbReference type="Pfam" id="PF15529"/>
    </source>
</evidence>
<name>A0A2T0R4K5_9ACTN</name>
<sequence length="370" mass="37998">MTDLNPLHLIGEVNRQIGGSTASVLEFLGITDTLVDPDGVRDVARAWQDLGNAVDAQVSNSYLAVLDVTWSGDTPAAVVGQVEQARTRASSVATQLHDGAASLRGFADEAHRAIVEIGVIAAEIIEWEAVGLALDVVTAGLATCVATIAAGARALRIVALVERIGETGAALLRTLDELAASVRGLGAALRALRGVARAGAHGAGVALGADAVDLVTASGRVHDARDVGRDVLWGAAGGVASEGLAAGVRAAAPGARALARRTAPGGRPVPDGLRAVQGDPWRGNFPQSAGPGQVLVRRDAAGRVTHYQVYDGDGLPIKRVDVTGRSHGGVDTPHVVEFGRDLNPETGEVFVKKGRHVRPATPDEVEGIIP</sequence>
<keyword evidence="3" id="KW-1185">Reference proteome</keyword>
<dbReference type="Gene3D" id="1.10.287.1060">
    <property type="entry name" value="ESAT-6-like"/>
    <property type="match status" value="1"/>
</dbReference>
<protein>
    <submittedName>
        <fullName evidence="2">Putative RNase toxin 24 of polymorphic toxin system</fullName>
    </submittedName>
</protein>
<dbReference type="AlphaFoldDB" id="A0A2T0R4K5"/>
<reference evidence="2 3" key="1">
    <citation type="submission" date="2018-03" db="EMBL/GenBank/DDBJ databases">
        <title>Genomic Encyclopedia of Archaeal and Bacterial Type Strains, Phase II (KMG-II): from individual species to whole genera.</title>
        <authorList>
            <person name="Goeker M."/>
        </authorList>
    </citation>
    <scope>NUCLEOTIDE SEQUENCE [LARGE SCALE GENOMIC DNA]</scope>
    <source>
        <strain evidence="2 3">DSM 19711</strain>
    </source>
</reference>
<dbReference type="Proteomes" id="UP000238083">
    <property type="component" value="Unassembled WGS sequence"/>
</dbReference>
<feature type="domain" description="Bacterial toxin 24" evidence="1">
    <location>
        <begin position="286"/>
        <end position="365"/>
    </location>
</feature>
<dbReference type="EMBL" id="PVZF01000005">
    <property type="protein sequence ID" value="PRY15250.1"/>
    <property type="molecule type" value="Genomic_DNA"/>
</dbReference>
<evidence type="ECO:0000313" key="3">
    <source>
        <dbReference type="Proteomes" id="UP000238083"/>
    </source>
</evidence>
<dbReference type="Pfam" id="PF15529">
    <property type="entry name" value="Ntox24"/>
    <property type="match status" value="1"/>
</dbReference>
<evidence type="ECO:0000313" key="2">
    <source>
        <dbReference type="EMBL" id="PRY15250.1"/>
    </source>
</evidence>
<dbReference type="RefSeq" id="WP_106210493.1">
    <property type="nucleotide sequence ID" value="NZ_PVZF01000005.1"/>
</dbReference>
<comment type="caution">
    <text evidence="2">The sequence shown here is derived from an EMBL/GenBank/DDBJ whole genome shotgun (WGS) entry which is preliminary data.</text>
</comment>
<dbReference type="InterPro" id="IPR029114">
    <property type="entry name" value="Ntox24"/>
</dbReference>